<evidence type="ECO:0000313" key="8">
    <source>
        <dbReference type="Proteomes" id="UP001642720"/>
    </source>
</evidence>
<feature type="binding site" evidence="5">
    <location>
        <position position="349"/>
    </location>
    <ligand>
        <name>Zn(2+)</name>
        <dbReference type="ChEBI" id="CHEBI:29105"/>
    </ligand>
</feature>
<evidence type="ECO:0000256" key="1">
    <source>
        <dbReference type="ARBA" id="ARBA00022603"/>
    </source>
</evidence>
<evidence type="ECO:0000256" key="5">
    <source>
        <dbReference type="PROSITE-ProRule" id="PRU00333"/>
    </source>
</evidence>
<keyword evidence="2 5" id="KW-0808">Transferase</keyword>
<dbReference type="GeneID" id="300578391"/>
<dbReference type="RefSeq" id="XP_073557528.1">
    <property type="nucleotide sequence ID" value="XM_073703941.1"/>
</dbReference>
<evidence type="ECO:0000256" key="4">
    <source>
        <dbReference type="ARBA" id="ARBA00022833"/>
    </source>
</evidence>
<dbReference type="PANTHER" id="PTHR46015">
    <property type="entry name" value="ZGC:172121"/>
    <property type="match status" value="1"/>
</dbReference>
<feature type="binding site" evidence="5">
    <location>
        <position position="348"/>
    </location>
    <ligand>
        <name>Zn(2+)</name>
        <dbReference type="ChEBI" id="CHEBI:29105"/>
    </ligand>
</feature>
<gene>
    <name evidence="7" type="ORF">CCMA1212_006739</name>
</gene>
<dbReference type="EMBL" id="PPTA01000009">
    <property type="protein sequence ID" value="TFB01327.1"/>
    <property type="molecule type" value="Genomic_DNA"/>
</dbReference>
<dbReference type="InterPro" id="IPR036589">
    <property type="entry name" value="HCY_dom_sf"/>
</dbReference>
<name>A0ABY2GZC6_9HYPO</name>
<dbReference type="InterPro" id="IPR003726">
    <property type="entry name" value="HCY_dom"/>
</dbReference>
<evidence type="ECO:0000313" key="7">
    <source>
        <dbReference type="EMBL" id="TFB01327.1"/>
    </source>
</evidence>
<dbReference type="SUPFAM" id="SSF82282">
    <property type="entry name" value="Homocysteine S-methyltransferase"/>
    <property type="match status" value="1"/>
</dbReference>
<dbReference type="PROSITE" id="PS50970">
    <property type="entry name" value="HCY"/>
    <property type="match status" value="1"/>
</dbReference>
<dbReference type="PANTHER" id="PTHR46015:SF1">
    <property type="entry name" value="HOMOCYSTEINE S-METHYLTRANSFERASE-LIKE ISOFORM 1"/>
    <property type="match status" value="1"/>
</dbReference>
<dbReference type="Pfam" id="PF02574">
    <property type="entry name" value="S-methyl_trans"/>
    <property type="match status" value="1"/>
</dbReference>
<reference evidence="7 8" key="1">
    <citation type="submission" date="2018-01" db="EMBL/GenBank/DDBJ databases">
        <title>Genome characterization of the sugarcane-associated fungus Trichoderma ghanense CCMA-1212 and their application in lignocelulose bioconversion.</title>
        <authorList>
            <person name="Steindorff A.S."/>
            <person name="Mendes T.D."/>
            <person name="Vilela E.S.D."/>
            <person name="Rodrigues D.S."/>
            <person name="Formighieri E.F."/>
            <person name="Melo I.S."/>
            <person name="Favaro L.C.L."/>
        </authorList>
    </citation>
    <scope>NUCLEOTIDE SEQUENCE [LARGE SCALE GENOMIC DNA]</scope>
    <source>
        <strain evidence="7 8">CCMA-1212</strain>
    </source>
</reference>
<dbReference type="Proteomes" id="UP001642720">
    <property type="component" value="Unassembled WGS sequence"/>
</dbReference>
<sequence>MPDPPPAPSPSPRTTTIRILDGGLGTTLEQNHNISFSPSSSPLWSSHLLVTDPETLLVCQKSFADIPVDVLLTATYQVSIQGFARTKTAQHPTGILQDPSRIPPLLEKAIQIAHEAAAAAKGPPHPCAAVALSLGPYGACMIPSQEYSGDYDAQHDSQEDLYLWHRQRMELFARIPDVRRRITYIALETIPRLDEIVALRRALAAVPELSSGVPFWMSSLFPNEDDNTPDGSSPEAIIRAMLDPALAEAVPWAVGINCTKVWKLDSLLRRYEASVRDLLQEGTIERWPALVLYPDGTNGEVYNTTTQQWEIPQGTEQEDRIPWETQLTQAVRATEARGDWPEIIVGGCCRALPSDIKRLRDSLTK</sequence>
<dbReference type="Gene3D" id="3.20.20.330">
    <property type="entry name" value="Homocysteine-binding-like domain"/>
    <property type="match status" value="1"/>
</dbReference>
<evidence type="ECO:0000259" key="6">
    <source>
        <dbReference type="PROSITE" id="PS50970"/>
    </source>
</evidence>
<dbReference type="InterPro" id="IPR051486">
    <property type="entry name" value="Hcy_S-methyltransferase"/>
</dbReference>
<comment type="caution">
    <text evidence="7">The sequence shown here is derived from an EMBL/GenBank/DDBJ whole genome shotgun (WGS) entry which is preliminary data.</text>
</comment>
<evidence type="ECO:0000256" key="3">
    <source>
        <dbReference type="ARBA" id="ARBA00022723"/>
    </source>
</evidence>
<comment type="cofactor">
    <cofactor evidence="5">
        <name>Zn(2+)</name>
        <dbReference type="ChEBI" id="CHEBI:29105"/>
    </cofactor>
</comment>
<feature type="binding site" evidence="5">
    <location>
        <position position="258"/>
    </location>
    <ligand>
        <name>Zn(2+)</name>
        <dbReference type="ChEBI" id="CHEBI:29105"/>
    </ligand>
</feature>
<organism evidence="7 8">
    <name type="scientific">Trichoderma ghanense</name>
    <dbReference type="NCBI Taxonomy" id="65468"/>
    <lineage>
        <taxon>Eukaryota</taxon>
        <taxon>Fungi</taxon>
        <taxon>Dikarya</taxon>
        <taxon>Ascomycota</taxon>
        <taxon>Pezizomycotina</taxon>
        <taxon>Sordariomycetes</taxon>
        <taxon>Hypocreomycetidae</taxon>
        <taxon>Hypocreales</taxon>
        <taxon>Hypocreaceae</taxon>
        <taxon>Trichoderma</taxon>
    </lineage>
</organism>
<keyword evidence="1 5" id="KW-0489">Methyltransferase</keyword>
<keyword evidence="4 5" id="KW-0862">Zinc</keyword>
<proteinExistence type="predicted"/>
<protein>
    <recommendedName>
        <fullName evidence="6">Hcy-binding domain-containing protein</fullName>
    </recommendedName>
</protein>
<keyword evidence="3 5" id="KW-0479">Metal-binding</keyword>
<evidence type="ECO:0000256" key="2">
    <source>
        <dbReference type="ARBA" id="ARBA00022679"/>
    </source>
</evidence>
<feature type="domain" description="Hcy-binding" evidence="6">
    <location>
        <begin position="6"/>
        <end position="363"/>
    </location>
</feature>
<keyword evidence="8" id="KW-1185">Reference proteome</keyword>
<accession>A0ABY2GZC6</accession>